<keyword evidence="2" id="KW-0805">Transcription regulation</keyword>
<feature type="region of interest" description="Disordered" evidence="5">
    <location>
        <begin position="1"/>
        <end position="25"/>
    </location>
</feature>
<keyword evidence="9" id="KW-1185">Reference proteome</keyword>
<dbReference type="Gene3D" id="1.10.1740.10">
    <property type="match status" value="1"/>
</dbReference>
<feature type="domain" description="RNA polymerase sigma factor 70 region 4 type 2" evidence="7">
    <location>
        <begin position="147"/>
        <end position="197"/>
    </location>
</feature>
<dbReference type="Pfam" id="PF08281">
    <property type="entry name" value="Sigma70_r4_2"/>
    <property type="match status" value="1"/>
</dbReference>
<gene>
    <name evidence="8" type="ORF">GCM10010981_18760</name>
</gene>
<dbReference type="NCBIfam" id="TIGR02937">
    <property type="entry name" value="sigma70-ECF"/>
    <property type="match status" value="1"/>
</dbReference>
<comment type="caution">
    <text evidence="8">The sequence shown here is derived from an EMBL/GenBank/DDBJ whole genome shotgun (WGS) entry which is preliminary data.</text>
</comment>
<dbReference type="PANTHER" id="PTHR43133">
    <property type="entry name" value="RNA POLYMERASE ECF-TYPE SIGMA FACTO"/>
    <property type="match status" value="1"/>
</dbReference>
<proteinExistence type="inferred from homology"/>
<organism evidence="8 9">
    <name type="scientific">Dyella nitratireducens</name>
    <dbReference type="NCBI Taxonomy" id="1849580"/>
    <lineage>
        <taxon>Bacteria</taxon>
        <taxon>Pseudomonadati</taxon>
        <taxon>Pseudomonadota</taxon>
        <taxon>Gammaproteobacteria</taxon>
        <taxon>Lysobacterales</taxon>
        <taxon>Rhodanobacteraceae</taxon>
        <taxon>Dyella</taxon>
    </lineage>
</organism>
<evidence type="ECO:0000256" key="4">
    <source>
        <dbReference type="ARBA" id="ARBA00023163"/>
    </source>
</evidence>
<dbReference type="InterPro" id="IPR014284">
    <property type="entry name" value="RNA_pol_sigma-70_dom"/>
</dbReference>
<name>A0ABQ1FU24_9GAMM</name>
<dbReference type="SUPFAM" id="SSF88659">
    <property type="entry name" value="Sigma3 and sigma4 domains of RNA polymerase sigma factors"/>
    <property type="match status" value="1"/>
</dbReference>
<dbReference type="InterPro" id="IPR039425">
    <property type="entry name" value="RNA_pol_sigma-70-like"/>
</dbReference>
<accession>A0ABQ1FU24</accession>
<evidence type="ECO:0000256" key="1">
    <source>
        <dbReference type="ARBA" id="ARBA00010641"/>
    </source>
</evidence>
<dbReference type="RefSeq" id="WP_229720712.1">
    <property type="nucleotide sequence ID" value="NZ_BMJA01000001.1"/>
</dbReference>
<keyword evidence="3" id="KW-0731">Sigma factor</keyword>
<dbReference type="Pfam" id="PF04542">
    <property type="entry name" value="Sigma70_r2"/>
    <property type="match status" value="1"/>
</dbReference>
<evidence type="ECO:0000256" key="2">
    <source>
        <dbReference type="ARBA" id="ARBA00023015"/>
    </source>
</evidence>
<reference evidence="9" key="1">
    <citation type="journal article" date="2019" name="Int. J. Syst. Evol. Microbiol.">
        <title>The Global Catalogue of Microorganisms (GCM) 10K type strain sequencing project: providing services to taxonomists for standard genome sequencing and annotation.</title>
        <authorList>
            <consortium name="The Broad Institute Genomics Platform"/>
            <consortium name="The Broad Institute Genome Sequencing Center for Infectious Disease"/>
            <person name="Wu L."/>
            <person name="Ma J."/>
        </authorList>
    </citation>
    <scope>NUCLEOTIDE SEQUENCE [LARGE SCALE GENOMIC DNA]</scope>
    <source>
        <strain evidence="9">CGMCC 1.15439</strain>
    </source>
</reference>
<evidence type="ECO:0000256" key="3">
    <source>
        <dbReference type="ARBA" id="ARBA00023082"/>
    </source>
</evidence>
<evidence type="ECO:0000313" key="8">
    <source>
        <dbReference type="EMBL" id="GGA30035.1"/>
    </source>
</evidence>
<dbReference type="CDD" id="cd06171">
    <property type="entry name" value="Sigma70_r4"/>
    <property type="match status" value="1"/>
</dbReference>
<dbReference type="InterPro" id="IPR007627">
    <property type="entry name" value="RNA_pol_sigma70_r2"/>
</dbReference>
<dbReference type="InterPro" id="IPR013249">
    <property type="entry name" value="RNA_pol_sigma70_r4_t2"/>
</dbReference>
<comment type="similarity">
    <text evidence="1">Belongs to the sigma-70 factor family. ECF subfamily.</text>
</comment>
<dbReference type="Gene3D" id="1.10.10.10">
    <property type="entry name" value="Winged helix-like DNA-binding domain superfamily/Winged helix DNA-binding domain"/>
    <property type="match status" value="1"/>
</dbReference>
<dbReference type="SUPFAM" id="SSF88946">
    <property type="entry name" value="Sigma2 domain of RNA polymerase sigma factors"/>
    <property type="match status" value="1"/>
</dbReference>
<dbReference type="PANTHER" id="PTHR43133:SF32">
    <property type="entry name" value="BLR3042 PROTEIN"/>
    <property type="match status" value="1"/>
</dbReference>
<sequence>MNTSNTDAWGTAMRKKQADPAGGWEGTSVDEEAALLSRVAAEEKDAFEALYRLYSPRLQRFVRGVTKQPALVEEILDDTMMVVWRKAYTFNHSAKVSTWILAIAYRQSLKALKRLGQRQDTEPYEGADASTPGPDDALQQQEVRKHLDDALAALSPEQRAVMELTYYFGYACREIAQIMGCPVDTVKTRMFYARRKLKASLASQREAI</sequence>
<evidence type="ECO:0000259" key="7">
    <source>
        <dbReference type="Pfam" id="PF08281"/>
    </source>
</evidence>
<dbReference type="EMBL" id="BMJA01000001">
    <property type="protein sequence ID" value="GGA30035.1"/>
    <property type="molecule type" value="Genomic_DNA"/>
</dbReference>
<dbReference type="InterPro" id="IPR013325">
    <property type="entry name" value="RNA_pol_sigma_r2"/>
</dbReference>
<protein>
    <submittedName>
        <fullName evidence="8">RNA polymerase sigma factor</fullName>
    </submittedName>
</protein>
<keyword evidence="4" id="KW-0804">Transcription</keyword>
<feature type="domain" description="RNA polymerase sigma-70 region 2" evidence="6">
    <location>
        <begin position="50"/>
        <end position="115"/>
    </location>
</feature>
<dbReference type="InterPro" id="IPR036388">
    <property type="entry name" value="WH-like_DNA-bd_sf"/>
</dbReference>
<evidence type="ECO:0000259" key="6">
    <source>
        <dbReference type="Pfam" id="PF04542"/>
    </source>
</evidence>
<evidence type="ECO:0000256" key="5">
    <source>
        <dbReference type="SAM" id="MobiDB-lite"/>
    </source>
</evidence>
<dbReference type="InterPro" id="IPR013324">
    <property type="entry name" value="RNA_pol_sigma_r3/r4-like"/>
</dbReference>
<dbReference type="Proteomes" id="UP000620046">
    <property type="component" value="Unassembled WGS sequence"/>
</dbReference>
<evidence type="ECO:0000313" key="9">
    <source>
        <dbReference type="Proteomes" id="UP000620046"/>
    </source>
</evidence>